<dbReference type="AlphaFoldDB" id="A0A951PLM5"/>
<dbReference type="Gene3D" id="3.30.930.10">
    <property type="entry name" value="Bira Bifunctional Protein, Domain 2"/>
    <property type="match status" value="1"/>
</dbReference>
<keyword evidence="2" id="KW-0436">Ligase</keyword>
<evidence type="ECO:0000313" key="3">
    <source>
        <dbReference type="Proteomes" id="UP000753908"/>
    </source>
</evidence>
<dbReference type="InterPro" id="IPR050664">
    <property type="entry name" value="Octanoyltrans_LipM/LipL"/>
</dbReference>
<evidence type="ECO:0000259" key="1">
    <source>
        <dbReference type="PROSITE" id="PS51733"/>
    </source>
</evidence>
<feature type="domain" description="BPL/LPL catalytic" evidence="1">
    <location>
        <begin position="41"/>
        <end position="235"/>
    </location>
</feature>
<dbReference type="GO" id="GO:0016874">
    <property type="term" value="F:ligase activity"/>
    <property type="evidence" value="ECO:0007669"/>
    <property type="project" value="UniProtKB-KW"/>
</dbReference>
<dbReference type="EMBL" id="JAHHIF010000015">
    <property type="protein sequence ID" value="MBW4545464.1"/>
    <property type="molecule type" value="Genomic_DNA"/>
</dbReference>
<reference evidence="2" key="2">
    <citation type="journal article" date="2022" name="Microbiol. Resour. Announc.">
        <title>Metagenome Sequencing to Explore Phylogenomics of Terrestrial Cyanobacteria.</title>
        <authorList>
            <person name="Ward R.D."/>
            <person name="Stajich J.E."/>
            <person name="Johansen J.R."/>
            <person name="Huntemann M."/>
            <person name="Clum A."/>
            <person name="Foster B."/>
            <person name="Foster B."/>
            <person name="Roux S."/>
            <person name="Palaniappan K."/>
            <person name="Varghese N."/>
            <person name="Mukherjee S."/>
            <person name="Reddy T.B.K."/>
            <person name="Daum C."/>
            <person name="Copeland A."/>
            <person name="Chen I.A."/>
            <person name="Ivanova N.N."/>
            <person name="Kyrpides N.C."/>
            <person name="Shapiro N."/>
            <person name="Eloe-Fadrosh E.A."/>
            <person name="Pietrasiak N."/>
        </authorList>
    </citation>
    <scope>NUCLEOTIDE SEQUENCE</scope>
    <source>
        <strain evidence="2">CPER-KK1</strain>
    </source>
</reference>
<gene>
    <name evidence="2" type="ORF">KME25_13600</name>
</gene>
<dbReference type="SUPFAM" id="SSF55681">
    <property type="entry name" value="Class II aaRS and biotin synthetases"/>
    <property type="match status" value="1"/>
</dbReference>
<reference evidence="2" key="1">
    <citation type="submission" date="2021-05" db="EMBL/GenBank/DDBJ databases">
        <authorList>
            <person name="Pietrasiak N."/>
            <person name="Ward R."/>
            <person name="Stajich J.E."/>
            <person name="Kurbessoian T."/>
        </authorList>
    </citation>
    <scope>NUCLEOTIDE SEQUENCE</scope>
    <source>
        <strain evidence="2">CPER-KK1</strain>
    </source>
</reference>
<dbReference type="CDD" id="cd16443">
    <property type="entry name" value="LplA"/>
    <property type="match status" value="1"/>
</dbReference>
<protein>
    <submittedName>
        <fullName evidence="2">Lipoate--protein ligase family protein</fullName>
    </submittedName>
</protein>
<evidence type="ECO:0000313" key="2">
    <source>
        <dbReference type="EMBL" id="MBW4545464.1"/>
    </source>
</evidence>
<organism evidence="2 3">
    <name type="scientific">Symplocastrum torsivum CPER-KK1</name>
    <dbReference type="NCBI Taxonomy" id="450513"/>
    <lineage>
        <taxon>Bacteria</taxon>
        <taxon>Bacillati</taxon>
        <taxon>Cyanobacteriota</taxon>
        <taxon>Cyanophyceae</taxon>
        <taxon>Oscillatoriophycideae</taxon>
        <taxon>Oscillatoriales</taxon>
        <taxon>Microcoleaceae</taxon>
        <taxon>Symplocastrum</taxon>
    </lineage>
</organism>
<dbReference type="InterPro" id="IPR045864">
    <property type="entry name" value="aa-tRNA-synth_II/BPL/LPL"/>
</dbReference>
<dbReference type="PANTHER" id="PTHR43679">
    <property type="entry name" value="OCTANOYLTRANSFERASE LIPM-RELATED"/>
    <property type="match status" value="1"/>
</dbReference>
<proteinExistence type="predicted"/>
<dbReference type="PANTHER" id="PTHR43679:SF2">
    <property type="entry name" value="OCTANOYL-[GCVH]:PROTEIN N-OCTANOYLTRANSFERASE"/>
    <property type="match status" value="1"/>
</dbReference>
<dbReference type="PROSITE" id="PS51733">
    <property type="entry name" value="BPL_LPL_CATALYTIC"/>
    <property type="match status" value="1"/>
</dbReference>
<dbReference type="Pfam" id="PF21948">
    <property type="entry name" value="LplA-B_cat"/>
    <property type="match status" value="1"/>
</dbReference>
<accession>A0A951PLM5</accession>
<dbReference type="InterPro" id="IPR004143">
    <property type="entry name" value="BPL_LPL_catalytic"/>
</dbReference>
<name>A0A951PLM5_9CYAN</name>
<dbReference type="Proteomes" id="UP000753908">
    <property type="component" value="Unassembled WGS sequence"/>
</dbReference>
<comment type="caution">
    <text evidence="2">The sequence shown here is derived from an EMBL/GenBank/DDBJ whole genome shotgun (WGS) entry which is preliminary data.</text>
</comment>
<sequence length="260" mass="29153">MNQNNLIQNPHSSWRLIPLIRASGQLQMAIDQWLLEQHQAGKHPPALRFYTWESPTISLGYHQRRWSESWQQLTWQEKPIQLVRRSTGGRAVLHQGDLTYMVVMSGLTGKRLDDYRAICEFLIQGWRSLGIELHYGSVGRGYIHNPNCFGTATGADLVSAENYKLIGSAQLRRGNAILQHGSMRLELDSQLFKQVFGEEALPPIHLPIAQRGDGLIQTVVDALTNAAAACFGVQLVNKPLLDEEWQAILAQPSLEVGSPK</sequence>